<reference evidence="2" key="1">
    <citation type="journal article" date="2020" name="Nature">
        <title>Giant virus diversity and host interactions through global metagenomics.</title>
        <authorList>
            <person name="Schulz F."/>
            <person name="Roux S."/>
            <person name="Paez-Espino D."/>
            <person name="Jungbluth S."/>
            <person name="Walsh D.A."/>
            <person name="Denef V.J."/>
            <person name="McMahon K.D."/>
            <person name="Konstantinidis K.T."/>
            <person name="Eloe-Fadrosh E.A."/>
            <person name="Kyrpides N.C."/>
            <person name="Woyke T."/>
        </authorList>
    </citation>
    <scope>NUCLEOTIDE SEQUENCE</scope>
    <source>
        <strain evidence="2">GVMAG-M-3300026093-6</strain>
    </source>
</reference>
<sequence length="272" mass="31907">MQIQDFHAIYINLEKDIEKNNRIKTILKKLNIKHTRLEGVYGKNLTNIPYRNKIAQKFNLHNELFDVSFWMNRSNFKTMTKYQNSVLPKVGAFLSHTLAIKKALEMGLDKVLILEDDMNPLINVNSKFSIPKDADIYYLGGSFWTDHELKDPKTDNIRIDGQVLKMVGGFAYIIPSREKMIDIYNVLMSVFNDGKSHDKHKDWRSGQYKLRAQAIDLAYVNHFQKNGNCYISNPVKISHKELGSNIENNRKRYNIKHYLTKEQQNKYQPMFN</sequence>
<evidence type="ECO:0000313" key="2">
    <source>
        <dbReference type="EMBL" id="QHU03439.1"/>
    </source>
</evidence>
<dbReference type="Pfam" id="PF01755">
    <property type="entry name" value="Glyco_transf_25"/>
    <property type="match status" value="1"/>
</dbReference>
<feature type="domain" description="Glycosyl transferase family 25" evidence="1">
    <location>
        <begin position="10"/>
        <end position="120"/>
    </location>
</feature>
<dbReference type="EMBL" id="MN740379">
    <property type="protein sequence ID" value="QHU03439.1"/>
    <property type="molecule type" value="Genomic_DNA"/>
</dbReference>
<dbReference type="AlphaFoldDB" id="A0A6C0JCV0"/>
<organism evidence="2">
    <name type="scientific">viral metagenome</name>
    <dbReference type="NCBI Taxonomy" id="1070528"/>
    <lineage>
        <taxon>unclassified sequences</taxon>
        <taxon>metagenomes</taxon>
        <taxon>organismal metagenomes</taxon>
    </lineage>
</organism>
<evidence type="ECO:0000259" key="1">
    <source>
        <dbReference type="Pfam" id="PF01755"/>
    </source>
</evidence>
<name>A0A6C0JCV0_9ZZZZ</name>
<protein>
    <recommendedName>
        <fullName evidence="1">Glycosyl transferase family 25 domain-containing protein</fullName>
    </recommendedName>
</protein>
<proteinExistence type="predicted"/>
<accession>A0A6C0JCV0</accession>
<dbReference type="InterPro" id="IPR002654">
    <property type="entry name" value="Glyco_trans_25"/>
</dbReference>